<dbReference type="PROSITE" id="PS51310">
    <property type="entry name" value="VPS28_C"/>
    <property type="match status" value="1"/>
</dbReference>
<comment type="similarity">
    <text evidence="7 8">Belongs to the VPS28 family.</text>
</comment>
<sequence length="208" mass="23658">MASSSALYNEVKLYTNALERERYDNLAELYALLNTLEHLEKAYIRDAVQPQEYTAACSKLLVQIKAAFNLIHGEYASIGTFATFFRLKCPSALERISENRPITIKDDKGNTSRCIADIVSLFITVMDKLKLEIRAVDELHPDLRDLVDTMSRMSSLPASFEGKAKVQQWLDTLDSMRAAEELDSDQARQMVFDVEFAYNAFNKFLHDG</sequence>
<name>A0A5S6QMT2_TRIMR</name>
<reference evidence="11" key="1">
    <citation type="submission" date="2013-11" db="EMBL/GenBank/DDBJ databases">
        <authorList>
            <person name="Aslett M."/>
        </authorList>
    </citation>
    <scope>NUCLEOTIDE SEQUENCE [LARGE SCALE GENOMIC DNA]</scope>
    <source>
        <strain evidence="11">Edinburgh</strain>
    </source>
</reference>
<evidence type="ECO:0000313" key="11">
    <source>
        <dbReference type="Proteomes" id="UP000046395"/>
    </source>
</evidence>
<dbReference type="WBParaSite" id="TMUE_2000008508.1">
    <property type="protein sequence ID" value="TMUE_2000008508.1"/>
    <property type="gene ID" value="WBGene00293074"/>
</dbReference>
<comment type="subunit">
    <text evidence="6">Component of the ESCRT-I complex (endosomal sorting complex required for transport I).</text>
</comment>
<keyword evidence="11" id="KW-1185">Reference proteome</keyword>
<dbReference type="Gene3D" id="1.20.120.1130">
    <property type="match status" value="1"/>
</dbReference>
<reference evidence="12" key="3">
    <citation type="submission" date="2019-12" db="UniProtKB">
        <authorList>
            <consortium name="WormBaseParasite"/>
        </authorList>
    </citation>
    <scope>IDENTIFICATION</scope>
</reference>
<evidence type="ECO:0000313" key="12">
    <source>
        <dbReference type="WBParaSite" id="TMUE_2000008508.1"/>
    </source>
</evidence>
<organism evidence="11 12">
    <name type="scientific">Trichuris muris</name>
    <name type="common">Mouse whipworm</name>
    <dbReference type="NCBI Taxonomy" id="70415"/>
    <lineage>
        <taxon>Eukaryota</taxon>
        <taxon>Metazoa</taxon>
        <taxon>Ecdysozoa</taxon>
        <taxon>Nematoda</taxon>
        <taxon>Enoplea</taxon>
        <taxon>Dorylaimia</taxon>
        <taxon>Trichinellida</taxon>
        <taxon>Trichuridae</taxon>
        <taxon>Trichuris</taxon>
    </lineage>
</organism>
<dbReference type="Proteomes" id="UP000046395">
    <property type="component" value="Unassembled WGS sequence"/>
</dbReference>
<dbReference type="PANTHER" id="PTHR12937:SF0">
    <property type="entry name" value="VACUOLAR PROTEIN SORTING-ASSOCIATED PROTEIN 28 HOMOLOG"/>
    <property type="match status" value="1"/>
</dbReference>
<comment type="function">
    <text evidence="7">Component of the ESCRT-I complex (endosomal sorting complex required for transport I), a regulator of vesicular trafficking process.</text>
</comment>
<dbReference type="FunFam" id="1.20.1440.200:FF:000001">
    <property type="entry name" value="Vacuolar protein sorting-associated protein 28 homolog"/>
    <property type="match status" value="1"/>
</dbReference>
<evidence type="ECO:0000256" key="7">
    <source>
        <dbReference type="PIRNR" id="PIRNR017535"/>
    </source>
</evidence>
<evidence type="ECO:0000259" key="10">
    <source>
        <dbReference type="PROSITE" id="PS51313"/>
    </source>
</evidence>
<dbReference type="InterPro" id="IPR037202">
    <property type="entry name" value="ESCRT_assembly_dom"/>
</dbReference>
<dbReference type="PROSITE" id="PS51313">
    <property type="entry name" value="VPS28_N"/>
    <property type="match status" value="1"/>
</dbReference>
<dbReference type="GO" id="GO:0000813">
    <property type="term" value="C:ESCRT I complex"/>
    <property type="evidence" value="ECO:0007669"/>
    <property type="project" value="UniProtKB-UniRule"/>
</dbReference>
<dbReference type="InterPro" id="IPR017899">
    <property type="entry name" value="VPS28_C"/>
</dbReference>
<protein>
    <recommendedName>
        <fullName evidence="7">Vacuolar protein sorting-associated protein 28 homolog</fullName>
    </recommendedName>
</protein>
<evidence type="ECO:0000256" key="3">
    <source>
        <dbReference type="ARBA" id="ARBA00022753"/>
    </source>
</evidence>
<dbReference type="SUPFAM" id="SSF140111">
    <property type="entry name" value="Endosomal sorting complex assembly domain"/>
    <property type="match status" value="1"/>
</dbReference>
<accession>A0A5S6QMT2</accession>
<keyword evidence="4 7" id="KW-0653">Protein transport</keyword>
<evidence type="ECO:0000256" key="8">
    <source>
        <dbReference type="PROSITE-ProRule" id="PRU00642"/>
    </source>
</evidence>
<comment type="subcellular location">
    <subcellularLocation>
        <location evidence="1">Endosome</location>
    </subcellularLocation>
</comment>
<dbReference type="PANTHER" id="PTHR12937">
    <property type="entry name" value="VACUOLAR PROTEIN SORTING 28, ISOFORM 2 VPS28"/>
    <property type="match status" value="1"/>
</dbReference>
<dbReference type="FunFam" id="1.20.120.1130:FF:000001">
    <property type="entry name" value="Vacuolar protein sorting-associated protein 28 homolog"/>
    <property type="match status" value="1"/>
</dbReference>
<dbReference type="SUPFAM" id="SSF140427">
    <property type="entry name" value="VPS28 C-terminal domain-like"/>
    <property type="match status" value="1"/>
</dbReference>
<dbReference type="InterPro" id="IPR017898">
    <property type="entry name" value="VPS28_N"/>
</dbReference>
<dbReference type="GO" id="GO:0044877">
    <property type="term" value="F:protein-containing complex binding"/>
    <property type="evidence" value="ECO:0007669"/>
    <property type="project" value="TreeGrafter"/>
</dbReference>
<feature type="domain" description="VPS28 C-terminal" evidence="9">
    <location>
        <begin position="110"/>
        <end position="206"/>
    </location>
</feature>
<proteinExistence type="inferred from homology"/>
<keyword evidence="2 7" id="KW-0813">Transport</keyword>
<dbReference type="WBParaSite" id="TMUE_2000008508.2">
    <property type="protein sequence ID" value="TMUE_2000008508.2"/>
    <property type="gene ID" value="WBGene00293074"/>
</dbReference>
<evidence type="ECO:0000256" key="6">
    <source>
        <dbReference type="ARBA" id="ARBA00066174"/>
    </source>
</evidence>
<evidence type="ECO:0000256" key="1">
    <source>
        <dbReference type="ARBA" id="ARBA00004177"/>
    </source>
</evidence>
<dbReference type="PIRSF" id="PIRSF017535">
    <property type="entry name" value="VPS28"/>
    <property type="match status" value="1"/>
</dbReference>
<feature type="domain" description="VPS28 N-terminal" evidence="10">
    <location>
        <begin position="1"/>
        <end position="106"/>
    </location>
</feature>
<evidence type="ECO:0000256" key="2">
    <source>
        <dbReference type="ARBA" id="ARBA00022448"/>
    </source>
</evidence>
<evidence type="ECO:0000259" key="9">
    <source>
        <dbReference type="PROSITE" id="PS51310"/>
    </source>
</evidence>
<dbReference type="InterPro" id="IPR038358">
    <property type="entry name" value="VPS28_N_sf"/>
</dbReference>
<dbReference type="InterPro" id="IPR037206">
    <property type="entry name" value="VPS28_C_sf"/>
</dbReference>
<keyword evidence="3 7" id="KW-0967">Endosome</keyword>
<dbReference type="AlphaFoldDB" id="A0A5S6QMT2"/>
<dbReference type="GO" id="GO:0043328">
    <property type="term" value="P:protein transport to vacuole involved in ubiquitin-dependent protein catabolic process via the multivesicular body sorting pathway"/>
    <property type="evidence" value="ECO:0007669"/>
    <property type="project" value="TreeGrafter"/>
</dbReference>
<evidence type="ECO:0000256" key="4">
    <source>
        <dbReference type="ARBA" id="ARBA00022927"/>
    </source>
</evidence>
<evidence type="ECO:0000256" key="5">
    <source>
        <dbReference type="ARBA" id="ARBA00056039"/>
    </source>
</evidence>
<dbReference type="STRING" id="70415.A0A5S6QMT2"/>
<dbReference type="Pfam" id="PF03997">
    <property type="entry name" value="VPS28"/>
    <property type="match status" value="1"/>
</dbReference>
<dbReference type="Gene3D" id="1.20.1440.200">
    <property type="match status" value="1"/>
</dbReference>
<dbReference type="InterPro" id="IPR007143">
    <property type="entry name" value="Vps28"/>
</dbReference>
<reference evidence="11" key="2">
    <citation type="submission" date="2014-03" db="EMBL/GenBank/DDBJ databases">
        <title>The whipworm genome and dual-species transcriptomics of an intimate host-pathogen interaction.</title>
        <authorList>
            <person name="Foth B.J."/>
            <person name="Tsai I.J."/>
            <person name="Reid A.J."/>
            <person name="Bancroft A.J."/>
            <person name="Nichol S."/>
            <person name="Tracey A."/>
            <person name="Holroyd N."/>
            <person name="Cotton J.A."/>
            <person name="Stanley E.J."/>
            <person name="Zarowiecki M."/>
            <person name="Liu J.Z."/>
            <person name="Huckvale T."/>
            <person name="Cooper P.J."/>
            <person name="Grencis R.K."/>
            <person name="Berriman M."/>
        </authorList>
    </citation>
    <scope>NUCLEOTIDE SEQUENCE [LARGE SCALE GENOMIC DNA]</scope>
    <source>
        <strain evidence="11">Edinburgh</strain>
    </source>
</reference>
<comment type="function">
    <text evidence="5">Component of the ESCRT-I complex, a regulator of vesicular trafficking process.</text>
</comment>